<sequence>MMRALYSGVSGLKTHQQKMDVIGNNIANVNTVAFKSSSTTFSEIMYQNMSGASGATATKGGVNAKQIGLGVTTGSTSINISSPGATQTTGDGWDLKITGDSFFIVNNGSENLFTKAGAFYVDGAGNLATKANGYTVMGWQVDPTTGTIRKDTVSALKIMTEENMTSPPEATTEATCSGVLDSTNTQANSDGGYVLSLNFYDALGYNYTAKFAVKTIDPDAKTYSVELSDIVDSSNRSILNEYAARNNLSLDAAKANLFGDAAAGETGTAVTRTFKLQPGFEYVNGQIRDKDGVNLNYDANTGTYNNGGAISYSVTDVFGLTGSQLENFNPANIVGVGTSAEYPYTENVVGYQLAFNPGGTNAGTFNYIGAQGNSSVSFNMGALGTQFQNINVDFSQTTCYDNAGSSTMDLVKGATDKTTGTGKKLGDLTSLEVRQDGQIFGSYDNGNTVLLGQIAVAVFANPSGLEKLGDNCYRATLNSGEFDGIGQDITADGGKMDSGVLEMSNVDLSTEFTEMITTQRGFQANSRIITTSDTLLEELVNLKR</sequence>
<reference evidence="1" key="1">
    <citation type="submission" date="2019-04" db="EMBL/GenBank/DDBJ databases">
        <title>Microbes associate with the intestines of laboratory mice.</title>
        <authorList>
            <person name="Navarre W."/>
            <person name="Wong E."/>
            <person name="Huang K."/>
            <person name="Tropini C."/>
            <person name="Ng K."/>
            <person name="Yu B."/>
        </authorList>
    </citation>
    <scope>NUCLEOTIDE SEQUENCE</scope>
    <source>
        <strain evidence="1">NM01_1-7b</strain>
    </source>
</reference>
<keyword evidence="1" id="KW-0282">Flagellum</keyword>
<evidence type="ECO:0000313" key="1">
    <source>
        <dbReference type="EMBL" id="TGY96838.1"/>
    </source>
</evidence>
<gene>
    <name evidence="1" type="ORF">E5329_07535</name>
</gene>
<comment type="caution">
    <text evidence="1">The sequence shown here is derived from an EMBL/GenBank/DDBJ whole genome shotgun (WGS) entry which is preliminary data.</text>
</comment>
<proteinExistence type="predicted"/>
<accession>A0AC61RYJ0</accession>
<keyword evidence="2" id="KW-1185">Reference proteome</keyword>
<name>A0AC61RYJ0_9FIRM</name>
<dbReference type="Proteomes" id="UP000304953">
    <property type="component" value="Unassembled WGS sequence"/>
</dbReference>
<dbReference type="EMBL" id="SRYA01000012">
    <property type="protein sequence ID" value="TGY96838.1"/>
    <property type="molecule type" value="Genomic_DNA"/>
</dbReference>
<organism evidence="1 2">
    <name type="scientific">Petralouisia muris</name>
    <dbReference type="NCBI Taxonomy" id="3032872"/>
    <lineage>
        <taxon>Bacteria</taxon>
        <taxon>Bacillati</taxon>
        <taxon>Bacillota</taxon>
        <taxon>Clostridia</taxon>
        <taxon>Lachnospirales</taxon>
        <taxon>Lachnospiraceae</taxon>
        <taxon>Petralouisia</taxon>
    </lineage>
</organism>
<keyword evidence="1" id="KW-0969">Cilium</keyword>
<evidence type="ECO:0000313" key="2">
    <source>
        <dbReference type="Proteomes" id="UP000304953"/>
    </source>
</evidence>
<protein>
    <submittedName>
        <fullName evidence="1">Flagellar hook-basal body complex protein</fullName>
    </submittedName>
</protein>
<keyword evidence="1" id="KW-0966">Cell projection</keyword>